<evidence type="ECO:0000313" key="2">
    <source>
        <dbReference type="EMBL" id="TWD84598.1"/>
    </source>
</evidence>
<dbReference type="InterPro" id="IPR026816">
    <property type="entry name" value="Flavodoxin_dom"/>
</dbReference>
<dbReference type="Pfam" id="PF12724">
    <property type="entry name" value="Flavodoxin_5"/>
    <property type="match status" value="1"/>
</dbReference>
<protein>
    <submittedName>
        <fullName evidence="2">Menaquinone-dependent protoporphyrinogen oxidase</fullName>
    </submittedName>
</protein>
<dbReference type="RefSeq" id="WP_145812081.1">
    <property type="nucleotide sequence ID" value="NZ_VIVK01000001.1"/>
</dbReference>
<dbReference type="PANTHER" id="PTHR38030">
    <property type="entry name" value="PROTOPORPHYRINOGEN IX DEHYDROGENASE [MENAQUINONE]"/>
    <property type="match status" value="1"/>
</dbReference>
<proteinExistence type="predicted"/>
<feature type="domain" description="Flavodoxin-like" evidence="1">
    <location>
        <begin position="5"/>
        <end position="159"/>
    </location>
</feature>
<dbReference type="InterPro" id="IPR029039">
    <property type="entry name" value="Flavoprotein-like_sf"/>
</dbReference>
<dbReference type="AlphaFoldDB" id="A0A561C0J5"/>
<dbReference type="PROSITE" id="PS50902">
    <property type="entry name" value="FLAVODOXIN_LIKE"/>
    <property type="match status" value="1"/>
</dbReference>
<dbReference type="OrthoDB" id="129384at2"/>
<dbReference type="GO" id="GO:0006783">
    <property type="term" value="P:heme biosynthetic process"/>
    <property type="evidence" value="ECO:0007669"/>
    <property type="project" value="TreeGrafter"/>
</dbReference>
<dbReference type="InterPro" id="IPR052200">
    <property type="entry name" value="Protoporphyrinogen_IX_DH"/>
</dbReference>
<dbReference type="SUPFAM" id="SSF52218">
    <property type="entry name" value="Flavoproteins"/>
    <property type="match status" value="1"/>
</dbReference>
<dbReference type="GO" id="GO:0070819">
    <property type="term" value="F:menaquinone-dependent protoporphyrinogen oxidase activity"/>
    <property type="evidence" value="ECO:0007669"/>
    <property type="project" value="TreeGrafter"/>
</dbReference>
<comment type="caution">
    <text evidence="2">The sequence shown here is derived from an EMBL/GenBank/DDBJ whole genome shotgun (WGS) entry which is preliminary data.</text>
</comment>
<dbReference type="GO" id="GO:0010181">
    <property type="term" value="F:FMN binding"/>
    <property type="evidence" value="ECO:0007669"/>
    <property type="project" value="InterPro"/>
</dbReference>
<dbReference type="EMBL" id="VIVK01000001">
    <property type="protein sequence ID" value="TWD84598.1"/>
    <property type="molecule type" value="Genomic_DNA"/>
</dbReference>
<accession>A0A561C0J5</accession>
<dbReference type="PANTHER" id="PTHR38030:SF2">
    <property type="entry name" value="PROTOPORPHYRINOGEN IX DEHYDROGENASE [QUINONE]"/>
    <property type="match status" value="1"/>
</dbReference>
<dbReference type="InterPro" id="IPR008254">
    <property type="entry name" value="Flavodoxin/NO_synth"/>
</dbReference>
<dbReference type="Proteomes" id="UP000318380">
    <property type="component" value="Unassembled WGS sequence"/>
</dbReference>
<dbReference type="Gene3D" id="3.40.50.360">
    <property type="match status" value="1"/>
</dbReference>
<name>A0A561C0J5_9ACTN</name>
<evidence type="ECO:0000259" key="1">
    <source>
        <dbReference type="PROSITE" id="PS50902"/>
    </source>
</evidence>
<organism evidence="2 3">
    <name type="scientific">Kribbella amoyensis</name>
    <dbReference type="NCBI Taxonomy" id="996641"/>
    <lineage>
        <taxon>Bacteria</taxon>
        <taxon>Bacillati</taxon>
        <taxon>Actinomycetota</taxon>
        <taxon>Actinomycetes</taxon>
        <taxon>Propionibacteriales</taxon>
        <taxon>Kribbellaceae</taxon>
        <taxon>Kribbella</taxon>
    </lineage>
</organism>
<sequence length="169" mass="18326">MSENVLVTYATKMGATASIAAGVGAELRRAGHTVDVHEISDVKAASEYDVVILGSAIYEGRWRPEAVEFLQFHAKALRGRKVWLFHSGPVGPSSDQPEEVPPDVARLAAEIGVRTVKTFPGELQEDIIETRAARRAGMEDLVGDARDWDAVRAWADEIESALGAARTSR</sequence>
<reference evidence="2 3" key="1">
    <citation type="submission" date="2019-06" db="EMBL/GenBank/DDBJ databases">
        <title>Sequencing the genomes of 1000 actinobacteria strains.</title>
        <authorList>
            <person name="Klenk H.-P."/>
        </authorList>
    </citation>
    <scope>NUCLEOTIDE SEQUENCE [LARGE SCALE GENOMIC DNA]</scope>
    <source>
        <strain evidence="2 3">DSM 24683</strain>
    </source>
</reference>
<gene>
    <name evidence="2" type="ORF">FB561_5791</name>
</gene>
<keyword evidence="3" id="KW-1185">Reference proteome</keyword>
<evidence type="ECO:0000313" key="3">
    <source>
        <dbReference type="Proteomes" id="UP000318380"/>
    </source>
</evidence>